<dbReference type="PANTHER" id="PTHR12236">
    <property type="entry name" value="STRUCTURAL CONTITUENT OF CUTICLE"/>
    <property type="match status" value="1"/>
</dbReference>
<organism evidence="3 4">
    <name type="scientific">Nezara viridula</name>
    <name type="common">Southern green stink bug</name>
    <name type="synonym">Cimex viridulus</name>
    <dbReference type="NCBI Taxonomy" id="85310"/>
    <lineage>
        <taxon>Eukaryota</taxon>
        <taxon>Metazoa</taxon>
        <taxon>Ecdysozoa</taxon>
        <taxon>Arthropoda</taxon>
        <taxon>Hexapoda</taxon>
        <taxon>Insecta</taxon>
        <taxon>Pterygota</taxon>
        <taxon>Neoptera</taxon>
        <taxon>Paraneoptera</taxon>
        <taxon>Hemiptera</taxon>
        <taxon>Heteroptera</taxon>
        <taxon>Panheteroptera</taxon>
        <taxon>Pentatomomorpha</taxon>
        <taxon>Pentatomoidea</taxon>
        <taxon>Pentatomidae</taxon>
        <taxon>Pentatominae</taxon>
        <taxon>Nezara</taxon>
    </lineage>
</organism>
<keyword evidence="4" id="KW-1185">Reference proteome</keyword>
<dbReference type="InterPro" id="IPR000618">
    <property type="entry name" value="Insect_cuticle"/>
</dbReference>
<evidence type="ECO:0000313" key="3">
    <source>
        <dbReference type="EMBL" id="CAH1392271.1"/>
    </source>
</evidence>
<dbReference type="InterPro" id="IPR051217">
    <property type="entry name" value="Insect_Cuticle_Struc_Prot"/>
</dbReference>
<evidence type="ECO:0000256" key="2">
    <source>
        <dbReference type="PROSITE-ProRule" id="PRU00497"/>
    </source>
</evidence>
<dbReference type="GO" id="GO:0031012">
    <property type="term" value="C:extracellular matrix"/>
    <property type="evidence" value="ECO:0007669"/>
    <property type="project" value="TreeGrafter"/>
</dbReference>
<dbReference type="PANTHER" id="PTHR12236:SF76">
    <property type="entry name" value="ADULT-SPECIFIC CUTICULAR PROTEIN ACP-20-LIKE PROTEIN"/>
    <property type="match status" value="1"/>
</dbReference>
<dbReference type="PRINTS" id="PR00947">
    <property type="entry name" value="CUTICLE"/>
</dbReference>
<dbReference type="InterPro" id="IPR031311">
    <property type="entry name" value="CHIT_BIND_RR_consensus"/>
</dbReference>
<accession>A0A9P0EED5</accession>
<evidence type="ECO:0000256" key="1">
    <source>
        <dbReference type="ARBA" id="ARBA00022460"/>
    </source>
</evidence>
<dbReference type="PROSITE" id="PS51155">
    <property type="entry name" value="CHIT_BIND_RR_2"/>
    <property type="match status" value="1"/>
</dbReference>
<gene>
    <name evidence="3" type="ORF">NEZAVI_LOCUS3125</name>
</gene>
<proteinExistence type="predicted"/>
<dbReference type="PROSITE" id="PS00233">
    <property type="entry name" value="CHIT_BIND_RR_1"/>
    <property type="match status" value="1"/>
</dbReference>
<name>A0A9P0EED5_NEZVI</name>
<dbReference type="AlphaFoldDB" id="A0A9P0EED5"/>
<dbReference type="GO" id="GO:0005615">
    <property type="term" value="C:extracellular space"/>
    <property type="evidence" value="ECO:0007669"/>
    <property type="project" value="TreeGrafter"/>
</dbReference>
<sequence length="141" mass="14831">MSIRLVTLRDGQVSILFSLMGLAAAGYLGHAGGYYGGALGGLHGGLGYGAAAGLGYAGHGAVDYYAHPKYAYDYGVKDGYTGDVKNQWEERDGDVVKGQYSLVEPDGTIRTVSYTADDHNGFNAVVSKAGHAVHPSGHYYH</sequence>
<dbReference type="EMBL" id="OV725077">
    <property type="protein sequence ID" value="CAH1392271.1"/>
    <property type="molecule type" value="Genomic_DNA"/>
</dbReference>
<reference evidence="3" key="1">
    <citation type="submission" date="2022-01" db="EMBL/GenBank/DDBJ databases">
        <authorList>
            <person name="King R."/>
        </authorList>
    </citation>
    <scope>NUCLEOTIDE SEQUENCE</scope>
</reference>
<keyword evidence="1 2" id="KW-0193">Cuticle</keyword>
<evidence type="ECO:0000313" key="4">
    <source>
        <dbReference type="Proteomes" id="UP001152798"/>
    </source>
</evidence>
<protein>
    <submittedName>
        <fullName evidence="3">Uncharacterized protein</fullName>
    </submittedName>
</protein>
<dbReference type="OrthoDB" id="6427684at2759"/>
<dbReference type="Proteomes" id="UP001152798">
    <property type="component" value="Chromosome 1"/>
</dbReference>
<dbReference type="Pfam" id="PF00379">
    <property type="entry name" value="Chitin_bind_4"/>
    <property type="match status" value="1"/>
</dbReference>
<dbReference type="GO" id="GO:0042302">
    <property type="term" value="F:structural constituent of cuticle"/>
    <property type="evidence" value="ECO:0007669"/>
    <property type="project" value="UniProtKB-UniRule"/>
</dbReference>